<dbReference type="PROSITE" id="PS51257">
    <property type="entry name" value="PROKAR_LIPOPROTEIN"/>
    <property type="match status" value="1"/>
</dbReference>
<evidence type="ECO:0000259" key="4">
    <source>
        <dbReference type="Pfam" id="PF09375"/>
    </source>
</evidence>
<comment type="caution">
    <text evidence="5">The sequence shown here is derived from an EMBL/GenBank/DDBJ whole genome shotgun (WGS) entry which is preliminary data.</text>
</comment>
<dbReference type="RefSeq" id="WP_111063574.1">
    <property type="nucleotide sequence ID" value="NZ_JBHUCU010000017.1"/>
</dbReference>
<name>A0A2W1NPL0_9FLAO</name>
<keyword evidence="2 3" id="KW-0732">Signal</keyword>
<feature type="chain" id="PRO_5015930776" description="Imelysin-like domain-containing protein" evidence="3">
    <location>
        <begin position="22"/>
        <end position="375"/>
    </location>
</feature>
<dbReference type="InterPro" id="IPR038352">
    <property type="entry name" value="Imelysin_sf"/>
</dbReference>
<comment type="subcellular location">
    <subcellularLocation>
        <location evidence="1">Cell envelope</location>
    </subcellularLocation>
</comment>
<evidence type="ECO:0000256" key="3">
    <source>
        <dbReference type="SAM" id="SignalP"/>
    </source>
</evidence>
<dbReference type="AlphaFoldDB" id="A0A2W1NPL0"/>
<dbReference type="InterPro" id="IPR034984">
    <property type="entry name" value="Imelysin-like_IPPA"/>
</dbReference>
<accession>A0A2W1NPL0</accession>
<evidence type="ECO:0000256" key="2">
    <source>
        <dbReference type="ARBA" id="ARBA00022729"/>
    </source>
</evidence>
<keyword evidence="6" id="KW-1185">Reference proteome</keyword>
<evidence type="ECO:0000313" key="6">
    <source>
        <dbReference type="Proteomes" id="UP000249248"/>
    </source>
</evidence>
<feature type="signal peptide" evidence="3">
    <location>
        <begin position="1"/>
        <end position="21"/>
    </location>
</feature>
<dbReference type="EMBL" id="QKSB01000007">
    <property type="protein sequence ID" value="PZE16558.1"/>
    <property type="molecule type" value="Genomic_DNA"/>
</dbReference>
<organism evidence="5 6">
    <name type="scientific">Putridiphycobacter roseus</name>
    <dbReference type="NCBI Taxonomy" id="2219161"/>
    <lineage>
        <taxon>Bacteria</taxon>
        <taxon>Pseudomonadati</taxon>
        <taxon>Bacteroidota</taxon>
        <taxon>Flavobacteriia</taxon>
        <taxon>Flavobacteriales</taxon>
        <taxon>Crocinitomicaceae</taxon>
        <taxon>Putridiphycobacter</taxon>
    </lineage>
</organism>
<sequence length="375" mass="40943">MYKVKTSILLMLFGLGSISAACNKNKEKEDSETEAFDRKAMLSNITTQYILPAYANYDSKTSNLLQAVADFNNSDNINALNELRNNLVATANAWQSIAFLEFGPAENIGLRSQSNLYPCDTNQINSNISNNNYNLAAASNFSAKGIQAIDYLLNQPSQTDTNLVLTFVNNANASQYLLTLATELNSNANTVKVAWDSYATTFIENNSNNAQGSAVSDLVNALSAHYETFVRKGKLGIPLGVFNGFSQTTLPEKAELAYGGQSFEMLYTAIDAIESLINGLSFETKINGLGLDDYMNFVAAKNGNENLSTSLSAQLEIIKDHANNYMNSNMAEAIANQKTSLDDMYQDMQKLVPLIKVDLTSALGILITYQDNDGD</sequence>
<dbReference type="InterPro" id="IPR018976">
    <property type="entry name" value="Imelysin-like"/>
</dbReference>
<dbReference type="Gene3D" id="1.20.1420.20">
    <property type="entry name" value="M75 peptidase, HXXE motif"/>
    <property type="match status" value="1"/>
</dbReference>
<dbReference type="OrthoDB" id="650514at2"/>
<dbReference type="CDD" id="cd14659">
    <property type="entry name" value="Imelysin-like_IPPA"/>
    <property type="match status" value="1"/>
</dbReference>
<evidence type="ECO:0000256" key="1">
    <source>
        <dbReference type="ARBA" id="ARBA00004196"/>
    </source>
</evidence>
<dbReference type="Pfam" id="PF09375">
    <property type="entry name" value="Peptidase_M75"/>
    <property type="match status" value="1"/>
</dbReference>
<protein>
    <recommendedName>
        <fullName evidence="4">Imelysin-like domain-containing protein</fullName>
    </recommendedName>
</protein>
<reference evidence="5 6" key="1">
    <citation type="submission" date="2018-06" db="EMBL/GenBank/DDBJ databases">
        <title>The draft genome sequence of Crocinitomix sp. SM1701.</title>
        <authorList>
            <person name="Zhang X."/>
        </authorList>
    </citation>
    <scope>NUCLEOTIDE SEQUENCE [LARGE SCALE GENOMIC DNA]</scope>
    <source>
        <strain evidence="5 6">SM1701</strain>
    </source>
</reference>
<evidence type="ECO:0000313" key="5">
    <source>
        <dbReference type="EMBL" id="PZE16558.1"/>
    </source>
</evidence>
<proteinExistence type="predicted"/>
<dbReference type="Proteomes" id="UP000249248">
    <property type="component" value="Unassembled WGS sequence"/>
</dbReference>
<dbReference type="GO" id="GO:0030313">
    <property type="term" value="C:cell envelope"/>
    <property type="evidence" value="ECO:0007669"/>
    <property type="project" value="UniProtKB-SubCell"/>
</dbReference>
<gene>
    <name evidence="5" type="ORF">DNU06_11940</name>
</gene>
<feature type="domain" description="Imelysin-like" evidence="4">
    <location>
        <begin position="50"/>
        <end position="337"/>
    </location>
</feature>